<dbReference type="KEGG" id="cput:CONPUDRAFT_68768"/>
<accession>A0A5M3N5N4</accession>
<gene>
    <name evidence="3" type="ORF">CONPUDRAFT_68768</name>
</gene>
<dbReference type="Proteomes" id="UP000053558">
    <property type="component" value="Unassembled WGS sequence"/>
</dbReference>
<organism evidence="3 4">
    <name type="scientific">Coniophora puteana (strain RWD-64-598)</name>
    <name type="common">Brown rot fungus</name>
    <dbReference type="NCBI Taxonomy" id="741705"/>
    <lineage>
        <taxon>Eukaryota</taxon>
        <taxon>Fungi</taxon>
        <taxon>Dikarya</taxon>
        <taxon>Basidiomycota</taxon>
        <taxon>Agaricomycotina</taxon>
        <taxon>Agaricomycetes</taxon>
        <taxon>Agaricomycetidae</taxon>
        <taxon>Boletales</taxon>
        <taxon>Coniophorineae</taxon>
        <taxon>Coniophoraceae</taxon>
        <taxon>Coniophora</taxon>
    </lineage>
</organism>
<feature type="transmembrane region" description="Helical" evidence="1">
    <location>
        <begin position="118"/>
        <end position="140"/>
    </location>
</feature>
<feature type="transmembrane region" description="Helical" evidence="1">
    <location>
        <begin position="206"/>
        <end position="230"/>
    </location>
</feature>
<keyword evidence="1" id="KW-0472">Membrane</keyword>
<evidence type="ECO:0000313" key="3">
    <source>
        <dbReference type="EMBL" id="EIW86175.1"/>
    </source>
</evidence>
<dbReference type="RefSeq" id="XP_007762661.1">
    <property type="nucleotide sequence ID" value="XM_007764471.1"/>
</dbReference>
<protein>
    <recommendedName>
        <fullName evidence="2">DUF6533 domain-containing protein</fullName>
    </recommendedName>
</protein>
<dbReference type="Pfam" id="PF20151">
    <property type="entry name" value="DUF6533"/>
    <property type="match status" value="1"/>
</dbReference>
<proteinExistence type="predicted"/>
<dbReference type="GeneID" id="19208691"/>
<keyword evidence="4" id="KW-1185">Reference proteome</keyword>
<dbReference type="OrthoDB" id="2668325at2759"/>
<reference evidence="4" key="1">
    <citation type="journal article" date="2012" name="Science">
        <title>The Paleozoic origin of enzymatic lignin decomposition reconstructed from 31 fungal genomes.</title>
        <authorList>
            <person name="Floudas D."/>
            <person name="Binder M."/>
            <person name="Riley R."/>
            <person name="Barry K."/>
            <person name="Blanchette R.A."/>
            <person name="Henrissat B."/>
            <person name="Martinez A.T."/>
            <person name="Otillar R."/>
            <person name="Spatafora J.W."/>
            <person name="Yadav J.S."/>
            <person name="Aerts A."/>
            <person name="Benoit I."/>
            <person name="Boyd A."/>
            <person name="Carlson A."/>
            <person name="Copeland A."/>
            <person name="Coutinho P.M."/>
            <person name="de Vries R.P."/>
            <person name="Ferreira P."/>
            <person name="Findley K."/>
            <person name="Foster B."/>
            <person name="Gaskell J."/>
            <person name="Glotzer D."/>
            <person name="Gorecki P."/>
            <person name="Heitman J."/>
            <person name="Hesse C."/>
            <person name="Hori C."/>
            <person name="Igarashi K."/>
            <person name="Jurgens J.A."/>
            <person name="Kallen N."/>
            <person name="Kersten P."/>
            <person name="Kohler A."/>
            <person name="Kuees U."/>
            <person name="Kumar T.K.A."/>
            <person name="Kuo A."/>
            <person name="LaButti K."/>
            <person name="Larrondo L.F."/>
            <person name="Lindquist E."/>
            <person name="Ling A."/>
            <person name="Lombard V."/>
            <person name="Lucas S."/>
            <person name="Lundell T."/>
            <person name="Martin R."/>
            <person name="McLaughlin D.J."/>
            <person name="Morgenstern I."/>
            <person name="Morin E."/>
            <person name="Murat C."/>
            <person name="Nagy L.G."/>
            <person name="Nolan M."/>
            <person name="Ohm R.A."/>
            <person name="Patyshakuliyeva A."/>
            <person name="Rokas A."/>
            <person name="Ruiz-Duenas F.J."/>
            <person name="Sabat G."/>
            <person name="Salamov A."/>
            <person name="Samejima M."/>
            <person name="Schmutz J."/>
            <person name="Slot J.C."/>
            <person name="St John F."/>
            <person name="Stenlid J."/>
            <person name="Sun H."/>
            <person name="Sun S."/>
            <person name="Syed K."/>
            <person name="Tsang A."/>
            <person name="Wiebenga A."/>
            <person name="Young D."/>
            <person name="Pisabarro A."/>
            <person name="Eastwood D.C."/>
            <person name="Martin F."/>
            <person name="Cullen D."/>
            <person name="Grigoriev I.V."/>
            <person name="Hibbett D.S."/>
        </authorList>
    </citation>
    <scope>NUCLEOTIDE SEQUENCE [LARGE SCALE GENOMIC DNA]</scope>
    <source>
        <strain evidence="4">RWD-64-598 SS2</strain>
    </source>
</reference>
<name>A0A5M3N5N4_CONPW</name>
<dbReference type="EMBL" id="JH711573">
    <property type="protein sequence ID" value="EIW86175.1"/>
    <property type="molecule type" value="Genomic_DNA"/>
</dbReference>
<dbReference type="InterPro" id="IPR045340">
    <property type="entry name" value="DUF6533"/>
</dbReference>
<evidence type="ECO:0000259" key="2">
    <source>
        <dbReference type="Pfam" id="PF20151"/>
    </source>
</evidence>
<dbReference type="AlphaFoldDB" id="A0A5M3N5N4"/>
<evidence type="ECO:0000313" key="4">
    <source>
        <dbReference type="Proteomes" id="UP000053558"/>
    </source>
</evidence>
<keyword evidence="1" id="KW-1133">Transmembrane helix</keyword>
<evidence type="ECO:0000256" key="1">
    <source>
        <dbReference type="SAM" id="Phobius"/>
    </source>
</evidence>
<feature type="domain" description="DUF6533" evidence="2">
    <location>
        <begin position="16"/>
        <end position="60"/>
    </location>
</feature>
<comment type="caution">
    <text evidence="3">The sequence shown here is derived from an EMBL/GenBank/DDBJ whole genome shotgun (WGS) entry which is preliminary data.</text>
</comment>
<sequence length="245" mass="27576">MSIYIDDAYGKQSQAYANLAAIVILVFDYCITVENEAAWVWGRKWDIGRVTFMFARYSPFPAVALTVSSAMKAAAFEWCSDWYQVGQASNPLHMISIIAAEGLLLLRVWVFWDCSRPLLVLLLVMAIVSLSSTSIFALYIQIKTAKSFVIAALIAPKVIHFEGEYVRGIDPCPTKGPWACNFTLTVKSDSFQSDSQLIRSLYRDSLLYVTIMILITIGNIVNMVTAPRYFNEYADRYFLSRTHGG</sequence>
<feature type="transmembrane region" description="Helical" evidence="1">
    <location>
        <begin position="92"/>
        <end position="112"/>
    </location>
</feature>
<keyword evidence="1" id="KW-0812">Transmembrane</keyword>